<feature type="domain" description="Tox-MPTase4" evidence="1">
    <location>
        <begin position="52"/>
        <end position="106"/>
    </location>
</feature>
<protein>
    <recommendedName>
        <fullName evidence="1">Tox-MPTase4 domain-containing protein</fullName>
    </recommendedName>
</protein>
<name>A0A5C6AUN8_9BACT</name>
<accession>A0A5C6AUN8</accession>
<dbReference type="Pfam" id="PF15640">
    <property type="entry name" value="Tox-MPTase4"/>
    <property type="match status" value="1"/>
</dbReference>
<sequence>MQGGRVTGTRLTSAEFDALRSVLSNDDVWLSVGKLDANGNVVIKFRPNERGKAELHLPTNATSYEKLHELGHFEHWKSLGKNYNEWIKLSQVDRERWVLDWMRSNHWNSISSAERKNAIEQLLHALREVGEL</sequence>
<keyword evidence="3" id="KW-1185">Reference proteome</keyword>
<dbReference type="Proteomes" id="UP000316213">
    <property type="component" value="Unassembled WGS sequence"/>
</dbReference>
<evidence type="ECO:0000313" key="2">
    <source>
        <dbReference type="EMBL" id="TWU03187.1"/>
    </source>
</evidence>
<dbReference type="EMBL" id="SJPM01000001">
    <property type="protein sequence ID" value="TWU03187.1"/>
    <property type="molecule type" value="Genomic_DNA"/>
</dbReference>
<comment type="caution">
    <text evidence="2">The sequence shown here is derived from an EMBL/GenBank/DDBJ whole genome shotgun (WGS) entry which is preliminary data.</text>
</comment>
<evidence type="ECO:0000313" key="3">
    <source>
        <dbReference type="Proteomes" id="UP000316213"/>
    </source>
</evidence>
<gene>
    <name evidence="2" type="ORF">Pla100_01050</name>
</gene>
<proteinExistence type="predicted"/>
<dbReference type="AlphaFoldDB" id="A0A5C6AUN8"/>
<evidence type="ECO:0000259" key="1">
    <source>
        <dbReference type="Pfam" id="PF15640"/>
    </source>
</evidence>
<reference evidence="2 3" key="1">
    <citation type="submission" date="2019-02" db="EMBL/GenBank/DDBJ databases">
        <title>Deep-cultivation of Planctomycetes and their phenomic and genomic characterization uncovers novel biology.</title>
        <authorList>
            <person name="Wiegand S."/>
            <person name="Jogler M."/>
            <person name="Boedeker C."/>
            <person name="Pinto D."/>
            <person name="Vollmers J."/>
            <person name="Rivas-Marin E."/>
            <person name="Kohn T."/>
            <person name="Peeters S.H."/>
            <person name="Heuer A."/>
            <person name="Rast P."/>
            <person name="Oberbeckmann S."/>
            <person name="Bunk B."/>
            <person name="Jeske O."/>
            <person name="Meyerdierks A."/>
            <person name="Storesund J.E."/>
            <person name="Kallscheuer N."/>
            <person name="Luecker S."/>
            <person name="Lage O.M."/>
            <person name="Pohl T."/>
            <person name="Merkel B.J."/>
            <person name="Hornburger P."/>
            <person name="Mueller R.-W."/>
            <person name="Bruemmer F."/>
            <person name="Labrenz M."/>
            <person name="Spormann A.M."/>
            <person name="Op Den Camp H."/>
            <person name="Overmann J."/>
            <person name="Amann R."/>
            <person name="Jetten M.S.M."/>
            <person name="Mascher T."/>
            <person name="Medema M.H."/>
            <person name="Devos D.P."/>
            <person name="Kaster A.-K."/>
            <person name="Ovreas L."/>
            <person name="Rohde M."/>
            <person name="Galperin M.Y."/>
            <person name="Jogler C."/>
        </authorList>
    </citation>
    <scope>NUCLEOTIDE SEQUENCE [LARGE SCALE GENOMIC DNA]</scope>
    <source>
        <strain evidence="2 3">Pla100</strain>
    </source>
</reference>
<organism evidence="2 3">
    <name type="scientific">Neorhodopirellula pilleata</name>
    <dbReference type="NCBI Taxonomy" id="2714738"/>
    <lineage>
        <taxon>Bacteria</taxon>
        <taxon>Pseudomonadati</taxon>
        <taxon>Planctomycetota</taxon>
        <taxon>Planctomycetia</taxon>
        <taxon>Pirellulales</taxon>
        <taxon>Pirellulaceae</taxon>
        <taxon>Neorhodopirellula</taxon>
    </lineage>
</organism>
<dbReference type="InterPro" id="IPR028912">
    <property type="entry name" value="Tox-MPTase4_dom"/>
</dbReference>
<dbReference type="RefSeq" id="WP_146575760.1">
    <property type="nucleotide sequence ID" value="NZ_SJPM01000001.1"/>
</dbReference>